<organism evidence="4 5">
    <name type="scientific">Lactobacillus melliventris</name>
    <dbReference type="NCBI Taxonomy" id="1218507"/>
    <lineage>
        <taxon>Bacteria</taxon>
        <taxon>Bacillati</taxon>
        <taxon>Bacillota</taxon>
        <taxon>Bacilli</taxon>
        <taxon>Lactobacillales</taxon>
        <taxon>Lactobacillaceae</taxon>
        <taxon>Lactobacillus</taxon>
    </lineage>
</organism>
<dbReference type="RefSeq" id="WP_046325739.1">
    <property type="nucleotide sequence ID" value="NZ_JBHTMT010000002.1"/>
</dbReference>
<evidence type="ECO:0000256" key="1">
    <source>
        <dbReference type="ARBA" id="ARBA00022729"/>
    </source>
</evidence>
<proteinExistence type="predicted"/>
<feature type="domain" description="Ionotropic glutamate receptor C-terminal" evidence="3">
    <location>
        <begin position="48"/>
        <end position="273"/>
    </location>
</feature>
<dbReference type="PANTHER" id="PTHR35936">
    <property type="entry name" value="MEMBRANE-BOUND LYTIC MUREIN TRANSGLYCOSYLASE F"/>
    <property type="match status" value="1"/>
</dbReference>
<dbReference type="EMBL" id="JXLI01000015">
    <property type="protein sequence ID" value="KJY55330.1"/>
    <property type="molecule type" value="Genomic_DNA"/>
</dbReference>
<dbReference type="Gene3D" id="3.40.190.10">
    <property type="entry name" value="Periplasmic binding protein-like II"/>
    <property type="match status" value="2"/>
</dbReference>
<dbReference type="PROSITE" id="PS51257">
    <property type="entry name" value="PROKAR_LIPOPROTEIN"/>
    <property type="match status" value="1"/>
</dbReference>
<sequence length="283" mass="32175">MKTKRLLILAITLVCSIFFVSGCSGVSINRKANEVDNWSHIKQRGYVTVGVDDTFVPMDFRQKNGQLIGYDVDLAKAVFKQYGINVSFQTIDWSMNTTELKNGTIDLIWNGFSKNPERKAKVNFSKTYLYTSQVLVSLKKNKINTIAAMKNKTLGVQTGSSGYNDVMKYPKVFKNHIKNHDPILYDSFTNAFIDLTASRIDGLLIDSSYADYYISKQKHPENFTEIDSPFPKEEFGVGLRKSDVTMKRKINQALEKLARNGTLTRINHKWFGNQARSPLLETN</sequence>
<dbReference type="OrthoDB" id="9775197at2"/>
<dbReference type="AlphaFoldDB" id="A0A0F4L9M4"/>
<dbReference type="GO" id="GO:0015276">
    <property type="term" value="F:ligand-gated monoatomic ion channel activity"/>
    <property type="evidence" value="ECO:0007669"/>
    <property type="project" value="InterPro"/>
</dbReference>
<evidence type="ECO:0000313" key="4">
    <source>
        <dbReference type="EMBL" id="KJY55330.1"/>
    </source>
</evidence>
<evidence type="ECO:0000259" key="2">
    <source>
        <dbReference type="SMART" id="SM00062"/>
    </source>
</evidence>
<dbReference type="Pfam" id="PF00497">
    <property type="entry name" value="SBP_bac_3"/>
    <property type="match status" value="1"/>
</dbReference>
<evidence type="ECO:0000259" key="3">
    <source>
        <dbReference type="SMART" id="SM00079"/>
    </source>
</evidence>
<dbReference type="PATRIC" id="fig|1218507.3.peg.2051"/>
<accession>A0A0F4L9M4</accession>
<dbReference type="CDD" id="cd00996">
    <property type="entry name" value="PBP2_AatB_like"/>
    <property type="match status" value="1"/>
</dbReference>
<gene>
    <name evidence="4" type="ORF">JF74_18390</name>
</gene>
<dbReference type="Proteomes" id="UP000033531">
    <property type="component" value="Unassembled WGS sequence"/>
</dbReference>
<dbReference type="InterPro" id="IPR001320">
    <property type="entry name" value="Iontro_rcpt_C"/>
</dbReference>
<dbReference type="SUPFAM" id="SSF53850">
    <property type="entry name" value="Periplasmic binding protein-like II"/>
    <property type="match status" value="1"/>
</dbReference>
<keyword evidence="1" id="KW-0732">Signal</keyword>
<dbReference type="SMART" id="SM00079">
    <property type="entry name" value="PBPe"/>
    <property type="match status" value="1"/>
</dbReference>
<protein>
    <submittedName>
        <fullName evidence="4">Amino acid ABC transporter, substrate-binding protein</fullName>
    </submittedName>
</protein>
<dbReference type="PANTHER" id="PTHR35936:SF34">
    <property type="entry name" value="ABC TRANSPORTER EXTRACELLULAR-BINDING PROTEIN YCKB-RELATED"/>
    <property type="match status" value="1"/>
</dbReference>
<dbReference type="InterPro" id="IPR001638">
    <property type="entry name" value="Solute-binding_3/MltF_N"/>
</dbReference>
<reference evidence="4 5" key="1">
    <citation type="submission" date="2015-01" db="EMBL/GenBank/DDBJ databases">
        <title>Comparative genomics of the lactic acid bacteria isolated from the honey bee gut.</title>
        <authorList>
            <person name="Ellegaard K.M."/>
            <person name="Tamarit D."/>
            <person name="Javelind E."/>
            <person name="Olofsson T."/>
            <person name="Andersson S.G."/>
            <person name="Vasquez A."/>
        </authorList>
    </citation>
    <scope>NUCLEOTIDE SEQUENCE [LARGE SCALE GENOMIC DNA]</scope>
    <source>
        <strain evidence="4 5">Hma8</strain>
    </source>
</reference>
<dbReference type="STRING" id="1218507.JF74_18390"/>
<evidence type="ECO:0000313" key="5">
    <source>
        <dbReference type="Proteomes" id="UP000033531"/>
    </source>
</evidence>
<feature type="domain" description="Solute-binding protein family 3/N-terminal" evidence="2">
    <location>
        <begin position="46"/>
        <end position="274"/>
    </location>
</feature>
<dbReference type="GO" id="GO:0016020">
    <property type="term" value="C:membrane"/>
    <property type="evidence" value="ECO:0007669"/>
    <property type="project" value="InterPro"/>
</dbReference>
<name>A0A0F4L9M4_9LACO</name>
<dbReference type="HOGENOM" id="CLU_019602_18_2_9"/>
<dbReference type="SMART" id="SM00062">
    <property type="entry name" value="PBPb"/>
    <property type="match status" value="1"/>
</dbReference>
<comment type="caution">
    <text evidence="4">The sequence shown here is derived from an EMBL/GenBank/DDBJ whole genome shotgun (WGS) entry which is preliminary data.</text>
</comment>